<evidence type="ECO:0000313" key="14">
    <source>
        <dbReference type="Proteomes" id="UP000185544"/>
    </source>
</evidence>
<keyword evidence="2 10" id="KW-0963">Cytoplasm</keyword>
<comment type="subunit">
    <text evidence="1 10">Homodimer.</text>
</comment>
<proteinExistence type="inferred from homology"/>
<dbReference type="STRING" id="1882918.BCY86_02745"/>
<dbReference type="Gene3D" id="3.40.50.620">
    <property type="entry name" value="HUPs"/>
    <property type="match status" value="1"/>
</dbReference>
<dbReference type="InterPro" id="IPR002307">
    <property type="entry name" value="Tyr-tRNA-ligase"/>
</dbReference>
<dbReference type="GO" id="GO:0003723">
    <property type="term" value="F:RNA binding"/>
    <property type="evidence" value="ECO:0007669"/>
    <property type="project" value="UniProtKB-KW"/>
</dbReference>
<keyword evidence="8 10" id="KW-0030">Aminoacyl-tRNA synthetase</keyword>
<dbReference type="NCBIfam" id="TIGR00234">
    <property type="entry name" value="tyrS"/>
    <property type="match status" value="1"/>
</dbReference>
<feature type="binding site" evidence="10">
    <location>
        <position position="244"/>
    </location>
    <ligand>
        <name>ATP</name>
        <dbReference type="ChEBI" id="CHEBI:30616"/>
    </ligand>
</feature>
<comment type="similarity">
    <text evidence="10">Belongs to the class-I aminoacyl-tRNA synthetase family. TyrS type 2 subfamily.</text>
</comment>
<keyword evidence="14" id="KW-1185">Reference proteome</keyword>
<dbReference type="Proteomes" id="UP000185544">
    <property type="component" value="Chromosome"/>
</dbReference>
<evidence type="ECO:0000256" key="4">
    <source>
        <dbReference type="ARBA" id="ARBA00022741"/>
    </source>
</evidence>
<evidence type="ECO:0000256" key="3">
    <source>
        <dbReference type="ARBA" id="ARBA00022598"/>
    </source>
</evidence>
<dbReference type="Gene3D" id="3.10.290.10">
    <property type="entry name" value="RNA-binding S4 domain"/>
    <property type="match status" value="1"/>
</dbReference>
<dbReference type="EMBL" id="CP016908">
    <property type="protein sequence ID" value="APR99710.1"/>
    <property type="molecule type" value="Genomic_DNA"/>
</dbReference>
<organism evidence="13 14">
    <name type="scientific">Pajaroellobacter abortibovis</name>
    <dbReference type="NCBI Taxonomy" id="1882918"/>
    <lineage>
        <taxon>Bacteria</taxon>
        <taxon>Pseudomonadati</taxon>
        <taxon>Myxococcota</taxon>
        <taxon>Polyangia</taxon>
        <taxon>Polyangiales</taxon>
        <taxon>Polyangiaceae</taxon>
    </lineage>
</organism>
<protein>
    <recommendedName>
        <fullName evidence="10">Tyrosine--tRNA ligase</fullName>
        <ecNumber evidence="10">6.1.1.1</ecNumber>
    </recommendedName>
    <alternativeName>
        <fullName evidence="10">Tyrosyl-tRNA synthetase</fullName>
        <shortName evidence="10">TyrRS</shortName>
    </alternativeName>
</protein>
<sequence>MSAPSLSEQLHLLTRGIVDLCARSELEEKLKHSLASRIPLRIKAGFDPTHPDLHLGHTVVLTKLRQFQDLGHRVALVVGEFTATIGDPTGQSEARPRLTKEQVQEAAQTYTEQAFKILDPSRTELHSNQEWLEKLKLTEIVELMSHMTVARMLERNDFGNRFRQQRCIFQHEFLYPLLQGYDSVALNCDIEIGGTDQLFNLLAGRSLMVKYGQSPQIVMTIPLLEGIDARVNEKGEIEGKKMSKTAGNAISLTEEPSAMYRKMMQIEDAVIFRYFELLSTCSTETIEGLKREWQQERHPLEIKALFAQEIVTRFHSEEEAKKAKEEFEKIYQSDALPVEIEEYQLITTTPTLWTPKAIAQVGLTKSSSEAKRLIEQGGVEVDQMRVTDSNHQLEAGRRYLVRIGSKHRRFAYIHLINAHAP</sequence>
<dbReference type="PROSITE" id="PS50889">
    <property type="entry name" value="S4"/>
    <property type="match status" value="1"/>
</dbReference>
<dbReference type="CDD" id="cd00165">
    <property type="entry name" value="S4"/>
    <property type="match status" value="1"/>
</dbReference>
<evidence type="ECO:0000256" key="10">
    <source>
        <dbReference type="HAMAP-Rule" id="MF_02007"/>
    </source>
</evidence>
<evidence type="ECO:0000256" key="8">
    <source>
        <dbReference type="ARBA" id="ARBA00023146"/>
    </source>
</evidence>
<dbReference type="FunFam" id="3.40.50.620:FF:000061">
    <property type="entry name" value="Tyrosine--tRNA ligase"/>
    <property type="match status" value="1"/>
</dbReference>
<dbReference type="EC" id="6.1.1.1" evidence="10"/>
<keyword evidence="6 11" id="KW-0694">RNA-binding</keyword>
<dbReference type="HAMAP" id="MF_02007">
    <property type="entry name" value="Tyr_tRNA_synth_type2"/>
    <property type="match status" value="1"/>
</dbReference>
<evidence type="ECO:0000256" key="5">
    <source>
        <dbReference type="ARBA" id="ARBA00022840"/>
    </source>
</evidence>
<name>A0A1L6MVY4_9BACT</name>
<comment type="catalytic activity">
    <reaction evidence="9 10">
        <text>tRNA(Tyr) + L-tyrosine + ATP = L-tyrosyl-tRNA(Tyr) + AMP + diphosphate + H(+)</text>
        <dbReference type="Rhea" id="RHEA:10220"/>
        <dbReference type="Rhea" id="RHEA-COMP:9706"/>
        <dbReference type="Rhea" id="RHEA-COMP:9707"/>
        <dbReference type="ChEBI" id="CHEBI:15378"/>
        <dbReference type="ChEBI" id="CHEBI:30616"/>
        <dbReference type="ChEBI" id="CHEBI:33019"/>
        <dbReference type="ChEBI" id="CHEBI:58315"/>
        <dbReference type="ChEBI" id="CHEBI:78442"/>
        <dbReference type="ChEBI" id="CHEBI:78536"/>
        <dbReference type="ChEBI" id="CHEBI:456215"/>
        <dbReference type="EC" id="6.1.1.1"/>
    </reaction>
</comment>
<feature type="short sequence motif" description="'KMSKS' region" evidence="10">
    <location>
        <begin position="241"/>
        <end position="245"/>
    </location>
</feature>
<dbReference type="InterPro" id="IPR002305">
    <property type="entry name" value="aa-tRNA-synth_Ic"/>
</dbReference>
<dbReference type="PRINTS" id="PR01040">
    <property type="entry name" value="TRNASYNTHTYR"/>
</dbReference>
<feature type="domain" description="RNA-binding S4" evidence="12">
    <location>
        <begin position="356"/>
        <end position="396"/>
    </location>
</feature>
<dbReference type="Pfam" id="PF00579">
    <property type="entry name" value="tRNA-synt_1b"/>
    <property type="match status" value="1"/>
</dbReference>
<evidence type="ECO:0000256" key="7">
    <source>
        <dbReference type="ARBA" id="ARBA00022917"/>
    </source>
</evidence>
<evidence type="ECO:0000313" key="13">
    <source>
        <dbReference type="EMBL" id="APR99710.1"/>
    </source>
</evidence>
<dbReference type="RefSeq" id="WP_075276357.1">
    <property type="nucleotide sequence ID" value="NZ_CP016908.1"/>
</dbReference>
<gene>
    <name evidence="10" type="primary">tyrS</name>
    <name evidence="13" type="ORF">BCY86_02745</name>
</gene>
<reference evidence="13 14" key="1">
    <citation type="submission" date="2016-08" db="EMBL/GenBank/DDBJ databases">
        <title>Identification and validation of antigenic proteins from Pajaroellobacter abortibovis using de-novo genome sequence assembly and reverse vaccinology.</title>
        <authorList>
            <person name="Welly B.T."/>
            <person name="Miller M.R."/>
            <person name="Stott J.L."/>
            <person name="Blanchard M.T."/>
            <person name="Islas-Trejo A.D."/>
            <person name="O'Rourke S.M."/>
            <person name="Young A.E."/>
            <person name="Medrano J.F."/>
            <person name="Van Eenennaam A.L."/>
        </authorList>
    </citation>
    <scope>NUCLEOTIDE SEQUENCE [LARGE SCALE GENOMIC DNA]</scope>
    <source>
        <strain evidence="13 14">BTF92-0548A/99-0131</strain>
    </source>
</reference>
<dbReference type="PANTHER" id="PTHR11766">
    <property type="entry name" value="TYROSYL-TRNA SYNTHETASE"/>
    <property type="match status" value="1"/>
</dbReference>
<dbReference type="InterPro" id="IPR024088">
    <property type="entry name" value="Tyr-tRNA-ligase_bac-type"/>
</dbReference>
<evidence type="ECO:0000256" key="1">
    <source>
        <dbReference type="ARBA" id="ARBA00011738"/>
    </source>
</evidence>
<dbReference type="InterPro" id="IPR002942">
    <property type="entry name" value="S4_RNA-bd"/>
</dbReference>
<comment type="subcellular location">
    <subcellularLocation>
        <location evidence="10">Cytoplasm</location>
    </subcellularLocation>
</comment>
<dbReference type="InterPro" id="IPR014729">
    <property type="entry name" value="Rossmann-like_a/b/a_fold"/>
</dbReference>
<dbReference type="CDD" id="cd00805">
    <property type="entry name" value="TyrRS_core"/>
    <property type="match status" value="1"/>
</dbReference>
<dbReference type="OrthoDB" id="9804243at2"/>
<keyword evidence="7 10" id="KW-0648">Protein biosynthesis</keyword>
<dbReference type="PANTHER" id="PTHR11766:SF1">
    <property type="entry name" value="TYROSINE--TRNA LIGASE"/>
    <property type="match status" value="1"/>
</dbReference>
<evidence type="ECO:0000256" key="11">
    <source>
        <dbReference type="PROSITE-ProRule" id="PRU00182"/>
    </source>
</evidence>
<comment type="function">
    <text evidence="10">Catalyzes the attachment of tyrosine to tRNA(Tyr) in a two-step reaction: tyrosine is first activated by ATP to form Tyr-AMP and then transferred to the acceptor end of tRNA(Tyr).</text>
</comment>
<dbReference type="SUPFAM" id="SSF52374">
    <property type="entry name" value="Nucleotidylyl transferase"/>
    <property type="match status" value="1"/>
</dbReference>
<dbReference type="AlphaFoldDB" id="A0A1L6MVY4"/>
<dbReference type="InterPro" id="IPR036986">
    <property type="entry name" value="S4_RNA-bd_sf"/>
</dbReference>
<dbReference type="SUPFAM" id="SSF55174">
    <property type="entry name" value="Alpha-L RNA-binding motif"/>
    <property type="match status" value="1"/>
</dbReference>
<dbReference type="InterPro" id="IPR024108">
    <property type="entry name" value="Tyr-tRNA-ligase_bac_2"/>
</dbReference>
<evidence type="ECO:0000256" key="2">
    <source>
        <dbReference type="ARBA" id="ARBA00022490"/>
    </source>
</evidence>
<evidence type="ECO:0000259" key="12">
    <source>
        <dbReference type="Pfam" id="PF01479"/>
    </source>
</evidence>
<dbReference type="GO" id="GO:0005829">
    <property type="term" value="C:cytosol"/>
    <property type="evidence" value="ECO:0007669"/>
    <property type="project" value="TreeGrafter"/>
</dbReference>
<evidence type="ECO:0000256" key="6">
    <source>
        <dbReference type="ARBA" id="ARBA00022884"/>
    </source>
</evidence>
<keyword evidence="5 10" id="KW-0067">ATP-binding</keyword>
<dbReference type="Pfam" id="PF01479">
    <property type="entry name" value="S4"/>
    <property type="match status" value="1"/>
</dbReference>
<comment type="caution">
    <text evidence="10">Lacks conserved residue(s) required for the propagation of feature annotation.</text>
</comment>
<keyword evidence="3 10" id="KW-0436">Ligase</keyword>
<dbReference type="GO" id="GO:0006437">
    <property type="term" value="P:tyrosyl-tRNA aminoacylation"/>
    <property type="evidence" value="ECO:0007669"/>
    <property type="project" value="UniProtKB-UniRule"/>
</dbReference>
<evidence type="ECO:0000256" key="9">
    <source>
        <dbReference type="ARBA" id="ARBA00048248"/>
    </source>
</evidence>
<dbReference type="Gene3D" id="1.10.240.10">
    <property type="entry name" value="Tyrosyl-Transfer RNA Synthetase"/>
    <property type="match status" value="1"/>
</dbReference>
<dbReference type="KEGG" id="pabo:BCY86_02745"/>
<accession>A0A1L6MVY4</accession>
<dbReference type="GO" id="GO:0004831">
    <property type="term" value="F:tyrosine-tRNA ligase activity"/>
    <property type="evidence" value="ECO:0007669"/>
    <property type="project" value="UniProtKB-UniRule"/>
</dbReference>
<keyword evidence="4 10" id="KW-0547">Nucleotide-binding</keyword>
<dbReference type="GO" id="GO:0005524">
    <property type="term" value="F:ATP binding"/>
    <property type="evidence" value="ECO:0007669"/>
    <property type="project" value="UniProtKB-UniRule"/>
</dbReference>